<dbReference type="Gene3D" id="2.130.10.10">
    <property type="entry name" value="YVTN repeat-like/Quinoprotein amine dehydrogenase"/>
    <property type="match status" value="1"/>
</dbReference>
<evidence type="ECO:0000256" key="3">
    <source>
        <dbReference type="ARBA" id="ARBA00021234"/>
    </source>
</evidence>
<evidence type="ECO:0000256" key="6">
    <source>
        <dbReference type="SAM" id="MobiDB-lite"/>
    </source>
</evidence>
<evidence type="ECO:0000256" key="4">
    <source>
        <dbReference type="ARBA" id="ARBA00022574"/>
    </source>
</evidence>
<feature type="region of interest" description="Disordered" evidence="6">
    <location>
        <begin position="156"/>
        <end position="222"/>
    </location>
</feature>
<protein>
    <recommendedName>
        <fullName evidence="3">WD repeat-containing protein 76</fullName>
    </recommendedName>
</protein>
<dbReference type="InterPro" id="IPR050853">
    <property type="entry name" value="WD_repeat_DNA-damage-binding"/>
</dbReference>
<feature type="compositionally biased region" description="Basic residues" evidence="6">
    <location>
        <begin position="63"/>
        <end position="73"/>
    </location>
</feature>
<evidence type="ECO:0000256" key="2">
    <source>
        <dbReference type="ARBA" id="ARBA00005434"/>
    </source>
</evidence>
<dbReference type="PANTHER" id="PTHR14773">
    <property type="entry name" value="WD REPEAT-CONTAINING PROTEIN 76"/>
    <property type="match status" value="1"/>
</dbReference>
<evidence type="ECO:0000256" key="5">
    <source>
        <dbReference type="ARBA" id="ARBA00022737"/>
    </source>
</evidence>
<feature type="compositionally biased region" description="Acidic residues" evidence="6">
    <location>
        <begin position="207"/>
        <end position="221"/>
    </location>
</feature>
<keyword evidence="7" id="KW-1185">Reference proteome</keyword>
<evidence type="ECO:0000313" key="8">
    <source>
        <dbReference type="RefSeq" id="XP_015284299.1"/>
    </source>
</evidence>
<reference evidence="8" key="1">
    <citation type="submission" date="2025-08" db="UniProtKB">
        <authorList>
            <consortium name="RefSeq"/>
        </authorList>
    </citation>
    <scope>IDENTIFICATION</scope>
</reference>
<comment type="function">
    <text evidence="1">Specifically binds 5-hydroxymethylcytosine (5hmC), suggesting that it acts as a specific reader of 5hmC.</text>
</comment>
<keyword evidence="4" id="KW-0853">WD repeat</keyword>
<gene>
    <name evidence="8" type="primary">WDR76</name>
</gene>
<evidence type="ECO:0000256" key="1">
    <source>
        <dbReference type="ARBA" id="ARBA00002530"/>
    </source>
</evidence>
<dbReference type="GeneID" id="107125379"/>
<accession>A0ABM1LEB2</accession>
<evidence type="ECO:0000313" key="7">
    <source>
        <dbReference type="Proteomes" id="UP000694871"/>
    </source>
</evidence>
<dbReference type="InterPro" id="IPR015943">
    <property type="entry name" value="WD40/YVTN_repeat-like_dom_sf"/>
</dbReference>
<sequence length="688" mass="74803">MVSARQHPAWLVSVERPAMPGEEGVCPPLGDGPVPVPLYRRKCAWPGKAGRAPPVAGLGKRSPPARRHRRHLATGRTGERDEAVVPKPAGTPWPRRTVTTSDADPCPPLPGSPAQGKALAKQVRVALTPVSATGRDMSGHWQQKSLLEAFAHCEGNSGKAAPAPKASGQPSPKAAAPPPAFPAPAAGGFRLRSRASSDTARDSSEGEDREDEDALCGEEESTPLSAYERKRLKNVKENAKFFASLKLFESAAKLRKTTTKAQPQGIKRVKHTKVEVERTLRRSKRLQGVDPLGVPLPEKQVPGELPVEEQRHLPPPGPIQMIPAAQEERPELTEEFLSGWAKISQVKHQKAEMSLPNLESYKASLRGMGLQEDAVAKVVHSRVYSVAVHPSESSTLVAAGDKEGHVGLWNVDCLLEDSVHAFLPHRRAVGCLHFSPVTPAHLLSLSFDGTLRCGDVTRAVFDEVYRNEEYALSSFDFLSSDASTLVVGMWDTGVAVVDRRTPGMATELFADLNSVTRTVHVHPVNREYFIAAGARNVGIYDVRQLKESGSQPVVSLVGHSKSVASAYFSPVTGNRVVTTCADDTLRIFGTNCLSSMAPILTTIRHDNNTGRWLTRFRAEWDPKRDDCFVVGSMSRPRRIQVFHTTGALLHSFSSEDYLGSVCSINACHPTRYIVAGGNSSGRLHVFRE</sequence>
<dbReference type="PANTHER" id="PTHR14773:SF0">
    <property type="entry name" value="WD REPEAT-CONTAINING PROTEIN 76"/>
    <property type="match status" value="1"/>
</dbReference>
<name>A0ABM1LEB2_GEKJA</name>
<dbReference type="Proteomes" id="UP000694871">
    <property type="component" value="Unplaced"/>
</dbReference>
<feature type="region of interest" description="Disordered" evidence="6">
    <location>
        <begin position="47"/>
        <end position="120"/>
    </location>
</feature>
<keyword evidence="5" id="KW-0677">Repeat</keyword>
<dbReference type="SMART" id="SM00320">
    <property type="entry name" value="WD40"/>
    <property type="match status" value="4"/>
</dbReference>
<dbReference type="InterPro" id="IPR001680">
    <property type="entry name" value="WD40_rpt"/>
</dbReference>
<comment type="similarity">
    <text evidence="2">Belongs to the WD repeat DDB2/WDR76 family.</text>
</comment>
<dbReference type="InterPro" id="IPR036322">
    <property type="entry name" value="WD40_repeat_dom_sf"/>
</dbReference>
<dbReference type="RefSeq" id="XP_015284299.1">
    <property type="nucleotide sequence ID" value="XM_015428813.1"/>
</dbReference>
<dbReference type="SUPFAM" id="SSF50978">
    <property type="entry name" value="WD40 repeat-like"/>
    <property type="match status" value="1"/>
</dbReference>
<organism evidence="7 8">
    <name type="scientific">Gekko japonicus</name>
    <name type="common">Schlegel's Japanese gecko</name>
    <dbReference type="NCBI Taxonomy" id="146911"/>
    <lineage>
        <taxon>Eukaryota</taxon>
        <taxon>Metazoa</taxon>
        <taxon>Chordata</taxon>
        <taxon>Craniata</taxon>
        <taxon>Vertebrata</taxon>
        <taxon>Euteleostomi</taxon>
        <taxon>Lepidosauria</taxon>
        <taxon>Squamata</taxon>
        <taxon>Bifurcata</taxon>
        <taxon>Gekkota</taxon>
        <taxon>Gekkonidae</taxon>
        <taxon>Gekkoninae</taxon>
        <taxon>Gekko</taxon>
    </lineage>
</organism>
<feature type="compositionally biased region" description="Low complexity" evidence="6">
    <location>
        <begin position="157"/>
        <end position="174"/>
    </location>
</feature>
<proteinExistence type="inferred from homology"/>